<dbReference type="InterPro" id="IPR000718">
    <property type="entry name" value="Peptidase_M13"/>
</dbReference>
<name>A0A821SJD1_9BILA</name>
<evidence type="ECO:0000259" key="1">
    <source>
        <dbReference type="Pfam" id="PF05649"/>
    </source>
</evidence>
<proteinExistence type="predicted"/>
<dbReference type="GO" id="GO:0006508">
    <property type="term" value="P:proteolysis"/>
    <property type="evidence" value="ECO:0007669"/>
    <property type="project" value="InterPro"/>
</dbReference>
<dbReference type="Pfam" id="PF05649">
    <property type="entry name" value="Peptidase_M13_N"/>
    <property type="match status" value="1"/>
</dbReference>
<gene>
    <name evidence="2" type="ORF">TOA249_LOCUS27654</name>
</gene>
<sequence length="367" mass="41361">MNDYIIEYERLYMKIKKYSLDLPDGVLAYRVLKSANVTDQEQQLARATLSDLTYYNMKQQLKKIFGNPNGEGVSSSTDGSFGGASAIKVEPVLIGEETNPLEFDKDYALYSHNSRGRYASHSRFNRNQNKGNARGGCSVARSGFRNMGHGENPLDKQGIIHQDVSMAILDSGCTRSVQWRLKLSGGPKRIFVLLYFWQNPQLFWQCQCGSKFPALYTKSPNYLAVVGKSASQCLDQPDLGIKREYLIKGVDDSDVQAYLKYLTTAAVLLGADSAMANRDMLEALLFEIQLANVSSPREERRNITKLNNVRSIHDLQETTPFIPWLQYLNNIMPPSVKAQLIYLLFKFVNCSLADLVLDANKLQNLLK</sequence>
<feature type="domain" description="Peptidase M13 N-terminal" evidence="1">
    <location>
        <begin position="234"/>
        <end position="335"/>
    </location>
</feature>
<dbReference type="EMBL" id="CAJOBS010003583">
    <property type="protein sequence ID" value="CAF4860518.1"/>
    <property type="molecule type" value="Genomic_DNA"/>
</dbReference>
<evidence type="ECO:0000313" key="3">
    <source>
        <dbReference type="Proteomes" id="UP000663838"/>
    </source>
</evidence>
<dbReference type="Gene3D" id="1.10.1380.10">
    <property type="entry name" value="Neutral endopeptidase , domain2"/>
    <property type="match status" value="1"/>
</dbReference>
<dbReference type="InterPro" id="IPR008753">
    <property type="entry name" value="Peptidase_M13_N"/>
</dbReference>
<evidence type="ECO:0000313" key="2">
    <source>
        <dbReference type="EMBL" id="CAF4860518.1"/>
    </source>
</evidence>
<organism evidence="2 3">
    <name type="scientific">Rotaria socialis</name>
    <dbReference type="NCBI Taxonomy" id="392032"/>
    <lineage>
        <taxon>Eukaryota</taxon>
        <taxon>Metazoa</taxon>
        <taxon>Spiralia</taxon>
        <taxon>Gnathifera</taxon>
        <taxon>Rotifera</taxon>
        <taxon>Eurotatoria</taxon>
        <taxon>Bdelloidea</taxon>
        <taxon>Philodinida</taxon>
        <taxon>Philodinidae</taxon>
        <taxon>Rotaria</taxon>
    </lineage>
</organism>
<dbReference type="Proteomes" id="UP000663838">
    <property type="component" value="Unassembled WGS sequence"/>
</dbReference>
<dbReference type="GO" id="GO:0004222">
    <property type="term" value="F:metalloendopeptidase activity"/>
    <property type="evidence" value="ECO:0007669"/>
    <property type="project" value="InterPro"/>
</dbReference>
<comment type="caution">
    <text evidence="2">The sequence shown here is derived from an EMBL/GenBank/DDBJ whole genome shotgun (WGS) entry which is preliminary data.</text>
</comment>
<accession>A0A821SJD1</accession>
<dbReference type="PROSITE" id="PS51885">
    <property type="entry name" value="NEPRILYSIN"/>
    <property type="match status" value="1"/>
</dbReference>
<reference evidence="2" key="1">
    <citation type="submission" date="2021-02" db="EMBL/GenBank/DDBJ databases">
        <authorList>
            <person name="Nowell W R."/>
        </authorList>
    </citation>
    <scope>NUCLEOTIDE SEQUENCE</scope>
</reference>
<dbReference type="InterPro" id="IPR042089">
    <property type="entry name" value="Peptidase_M13_dom_2"/>
</dbReference>
<dbReference type="AlphaFoldDB" id="A0A821SJD1"/>
<dbReference type="SUPFAM" id="SSF55486">
    <property type="entry name" value="Metalloproteases ('zincins'), catalytic domain"/>
    <property type="match status" value="1"/>
</dbReference>
<protein>
    <recommendedName>
        <fullName evidence="1">Peptidase M13 N-terminal domain-containing protein</fullName>
    </recommendedName>
</protein>